<accession>A0A136IM83</accession>
<dbReference type="CDD" id="cd00067">
    <property type="entry name" value="GAL4"/>
    <property type="match status" value="1"/>
</dbReference>
<feature type="domain" description="Zn(2)-C6 fungal-type" evidence="3">
    <location>
        <begin position="10"/>
        <end position="40"/>
    </location>
</feature>
<sequence length="528" mass="57736">MKSHTKSRRGCVQCKHRKVKCDETLPCCDRCRRRHEHCSYLDECYGSPSAAAAANNTTTAASGLVTTPGSSSSGGPGSGGPNGTGPHPPPAPGLFSSSSASVSQHHQYHTGAASSHHGFPPRAGSSAGRLGLLDTSSHGHLNHHAMSQSPAITPTPLFTAPSGILDGASSDSYLVDMELLHFYLTCTYKTLWGRPEGKLVWRDVIFREALAHPALLNGLLTTAALHRIVLLGQSHGPAAAAVYHGVALYKQRQALEGLVVLLRSLNPDSCRAIFPLSMMVSFWSFVSREVPEELGILTTLDVNGGINPAGNHQNGSQQQYQQQQQQHHSPADSTHDQQQPPGTPRNPNMLPPMKSVLDLFVELIRRIRAVQTIAQESQSWLTQSQFLPLMATPTYEALPPLPEGISAALHAVDAHVQRTPRIAAMLSGLDSKYSLHTMYQLSRSPDWLELVTGWPMTLPQSFVDELQRRNHAALTVFAYWLGCFQVLEDRWWAKGWTAALMQEIEVTVRGGEWAGLVDWVRMYLSIIK</sequence>
<proteinExistence type="predicted"/>
<keyword evidence="1" id="KW-0539">Nucleus</keyword>
<evidence type="ECO:0000313" key="4">
    <source>
        <dbReference type="EMBL" id="KXJ86081.1"/>
    </source>
</evidence>
<feature type="compositionally biased region" description="Low complexity" evidence="2">
    <location>
        <begin position="93"/>
        <end position="103"/>
    </location>
</feature>
<name>A0A136IM83_9PEZI</name>
<dbReference type="InterPro" id="IPR001138">
    <property type="entry name" value="Zn2Cys6_DnaBD"/>
</dbReference>
<dbReference type="PANTHER" id="PTHR47784">
    <property type="entry name" value="STEROL UPTAKE CONTROL PROTEIN 2"/>
    <property type="match status" value="1"/>
</dbReference>
<keyword evidence="5" id="KW-1185">Reference proteome</keyword>
<dbReference type="AlphaFoldDB" id="A0A136IM83"/>
<dbReference type="GO" id="GO:0008270">
    <property type="term" value="F:zinc ion binding"/>
    <property type="evidence" value="ECO:0007669"/>
    <property type="project" value="InterPro"/>
</dbReference>
<dbReference type="GO" id="GO:0001228">
    <property type="term" value="F:DNA-binding transcription activator activity, RNA polymerase II-specific"/>
    <property type="evidence" value="ECO:0007669"/>
    <property type="project" value="TreeGrafter"/>
</dbReference>
<dbReference type="EMBL" id="KQ964271">
    <property type="protein sequence ID" value="KXJ86081.1"/>
    <property type="molecule type" value="Genomic_DNA"/>
</dbReference>
<dbReference type="Proteomes" id="UP000070501">
    <property type="component" value="Unassembled WGS sequence"/>
</dbReference>
<feature type="compositionally biased region" description="Polar residues" evidence="2">
    <location>
        <begin position="134"/>
        <end position="148"/>
    </location>
</feature>
<gene>
    <name evidence="4" type="ORF">Micbo1qcDRAFT_168882</name>
</gene>
<protein>
    <recommendedName>
        <fullName evidence="3">Zn(2)-C6 fungal-type domain-containing protein</fullName>
    </recommendedName>
</protein>
<dbReference type="InterPro" id="IPR021858">
    <property type="entry name" value="Fun_TF"/>
</dbReference>
<dbReference type="SUPFAM" id="SSF57701">
    <property type="entry name" value="Zn2/Cys6 DNA-binding domain"/>
    <property type="match status" value="1"/>
</dbReference>
<dbReference type="InterPro" id="IPR036864">
    <property type="entry name" value="Zn2-C6_fun-type_DNA-bd_sf"/>
</dbReference>
<feature type="compositionally biased region" description="Low complexity" evidence="2">
    <location>
        <begin position="61"/>
        <end position="71"/>
    </location>
</feature>
<evidence type="ECO:0000313" key="5">
    <source>
        <dbReference type="Proteomes" id="UP000070501"/>
    </source>
</evidence>
<feature type="region of interest" description="Disordered" evidence="2">
    <location>
        <begin position="305"/>
        <end position="351"/>
    </location>
</feature>
<feature type="compositionally biased region" description="Low complexity" evidence="2">
    <location>
        <begin position="317"/>
        <end position="326"/>
    </location>
</feature>
<dbReference type="PROSITE" id="PS00463">
    <property type="entry name" value="ZN2_CY6_FUNGAL_1"/>
    <property type="match status" value="1"/>
</dbReference>
<dbReference type="Gene3D" id="4.10.240.10">
    <property type="entry name" value="Zn(2)-C6 fungal-type DNA-binding domain"/>
    <property type="match status" value="1"/>
</dbReference>
<dbReference type="PANTHER" id="PTHR47784:SF5">
    <property type="entry name" value="STEROL UPTAKE CONTROL PROTEIN 2"/>
    <property type="match status" value="1"/>
</dbReference>
<feature type="compositionally biased region" description="Gly residues" evidence="2">
    <location>
        <begin position="72"/>
        <end position="83"/>
    </location>
</feature>
<dbReference type="PROSITE" id="PS50048">
    <property type="entry name" value="ZN2_CY6_FUNGAL_2"/>
    <property type="match status" value="1"/>
</dbReference>
<evidence type="ECO:0000259" key="3">
    <source>
        <dbReference type="PROSITE" id="PS50048"/>
    </source>
</evidence>
<evidence type="ECO:0000256" key="2">
    <source>
        <dbReference type="SAM" id="MobiDB-lite"/>
    </source>
</evidence>
<dbReference type="SMART" id="SM00066">
    <property type="entry name" value="GAL4"/>
    <property type="match status" value="1"/>
</dbReference>
<organism evidence="4 5">
    <name type="scientific">Microdochium bolleyi</name>
    <dbReference type="NCBI Taxonomy" id="196109"/>
    <lineage>
        <taxon>Eukaryota</taxon>
        <taxon>Fungi</taxon>
        <taxon>Dikarya</taxon>
        <taxon>Ascomycota</taxon>
        <taxon>Pezizomycotina</taxon>
        <taxon>Sordariomycetes</taxon>
        <taxon>Xylariomycetidae</taxon>
        <taxon>Xylariales</taxon>
        <taxon>Microdochiaceae</taxon>
        <taxon>Microdochium</taxon>
    </lineage>
</organism>
<dbReference type="Pfam" id="PF11951">
    <property type="entry name" value="Fungal_trans_2"/>
    <property type="match status" value="1"/>
</dbReference>
<dbReference type="InterPro" id="IPR053157">
    <property type="entry name" value="Sterol_Uptake_Regulator"/>
</dbReference>
<dbReference type="OrthoDB" id="3546279at2759"/>
<feature type="region of interest" description="Disordered" evidence="2">
    <location>
        <begin position="61"/>
        <end position="148"/>
    </location>
</feature>
<reference evidence="5" key="1">
    <citation type="submission" date="2016-02" db="EMBL/GenBank/DDBJ databases">
        <title>Draft genome sequence of Microdochium bolleyi, a fungal endophyte of beachgrass.</title>
        <authorList>
            <consortium name="DOE Joint Genome Institute"/>
            <person name="David A.S."/>
            <person name="May G."/>
            <person name="Haridas S."/>
            <person name="Lim J."/>
            <person name="Wang M."/>
            <person name="Labutti K."/>
            <person name="Lipzen A."/>
            <person name="Barry K."/>
            <person name="Grigoriev I.V."/>
        </authorList>
    </citation>
    <scope>NUCLEOTIDE SEQUENCE [LARGE SCALE GENOMIC DNA]</scope>
    <source>
        <strain evidence="5">J235TASD1</strain>
    </source>
</reference>
<dbReference type="InParanoid" id="A0A136IM83"/>
<evidence type="ECO:0000256" key="1">
    <source>
        <dbReference type="ARBA" id="ARBA00023242"/>
    </source>
</evidence>
<dbReference type="Pfam" id="PF00172">
    <property type="entry name" value="Zn_clus"/>
    <property type="match status" value="1"/>
</dbReference>